<keyword evidence="2" id="KW-1185">Reference proteome</keyword>
<protein>
    <submittedName>
        <fullName evidence="1">Uncharacterized protein</fullName>
    </submittedName>
</protein>
<proteinExistence type="predicted"/>
<accession>A0A6H5FZ91</accession>
<sequence>TYRFGSTLDSCELGWNRGLEQSLMDGHSSLASATDLRVRMLCCPTVASFMSSEPHVARKSVHREVLSEKTDLSCN</sequence>
<dbReference type="AlphaFoldDB" id="A0A6H5FZ91"/>
<gene>
    <name evidence="1" type="ORF">NTEN_LOCUS1712</name>
</gene>
<dbReference type="EMBL" id="CADCXU010002789">
    <property type="protein sequence ID" value="CAA9994896.1"/>
    <property type="molecule type" value="Genomic_DNA"/>
</dbReference>
<organism evidence="1 2">
    <name type="scientific">Nesidiocoris tenuis</name>
    <dbReference type="NCBI Taxonomy" id="355587"/>
    <lineage>
        <taxon>Eukaryota</taxon>
        <taxon>Metazoa</taxon>
        <taxon>Ecdysozoa</taxon>
        <taxon>Arthropoda</taxon>
        <taxon>Hexapoda</taxon>
        <taxon>Insecta</taxon>
        <taxon>Pterygota</taxon>
        <taxon>Neoptera</taxon>
        <taxon>Paraneoptera</taxon>
        <taxon>Hemiptera</taxon>
        <taxon>Heteroptera</taxon>
        <taxon>Panheteroptera</taxon>
        <taxon>Cimicomorpha</taxon>
        <taxon>Miridae</taxon>
        <taxon>Dicyphina</taxon>
        <taxon>Nesidiocoris</taxon>
    </lineage>
</organism>
<dbReference type="Proteomes" id="UP000479000">
    <property type="component" value="Unassembled WGS sequence"/>
</dbReference>
<evidence type="ECO:0000313" key="2">
    <source>
        <dbReference type="Proteomes" id="UP000479000"/>
    </source>
</evidence>
<name>A0A6H5FZ91_9HEMI</name>
<evidence type="ECO:0000313" key="1">
    <source>
        <dbReference type="EMBL" id="CAA9994896.1"/>
    </source>
</evidence>
<reference evidence="1 2" key="1">
    <citation type="submission" date="2020-02" db="EMBL/GenBank/DDBJ databases">
        <authorList>
            <person name="Ferguson B K."/>
        </authorList>
    </citation>
    <scope>NUCLEOTIDE SEQUENCE [LARGE SCALE GENOMIC DNA]</scope>
</reference>
<feature type="non-terminal residue" evidence="1">
    <location>
        <position position="1"/>
    </location>
</feature>